<dbReference type="AlphaFoldDB" id="A0AAD9J874"/>
<sequence>MVFLQAPQYSKVFDGGNTTGCNFVHFTRKIANCRIHVERVIGCVRQKYTILGGTLPIDYLLIKDQANITIIDQMCHVCCALINCCEPIVSFD</sequence>
<proteinExistence type="predicted"/>
<organism evidence="4 5">
    <name type="scientific">Paralvinella palmiformis</name>
    <dbReference type="NCBI Taxonomy" id="53620"/>
    <lineage>
        <taxon>Eukaryota</taxon>
        <taxon>Metazoa</taxon>
        <taxon>Spiralia</taxon>
        <taxon>Lophotrochozoa</taxon>
        <taxon>Annelida</taxon>
        <taxon>Polychaeta</taxon>
        <taxon>Sedentaria</taxon>
        <taxon>Canalipalpata</taxon>
        <taxon>Terebellida</taxon>
        <taxon>Terebelliformia</taxon>
        <taxon>Alvinellidae</taxon>
        <taxon>Paralvinella</taxon>
    </lineage>
</organism>
<keyword evidence="5" id="KW-1185">Reference proteome</keyword>
<dbReference type="Proteomes" id="UP001208570">
    <property type="component" value="Unassembled WGS sequence"/>
</dbReference>
<name>A0AAD9J874_9ANNE</name>
<evidence type="ECO:0000259" key="3">
    <source>
        <dbReference type="Pfam" id="PF13359"/>
    </source>
</evidence>
<comment type="caution">
    <text evidence="4">The sequence shown here is derived from an EMBL/GenBank/DDBJ whole genome shotgun (WGS) entry which is preliminary data.</text>
</comment>
<gene>
    <name evidence="4" type="ORF">LSH36_506g00005</name>
</gene>
<dbReference type="PANTHER" id="PTHR23080">
    <property type="entry name" value="THAP DOMAIN PROTEIN"/>
    <property type="match status" value="1"/>
</dbReference>
<dbReference type="GO" id="GO:0046872">
    <property type="term" value="F:metal ion binding"/>
    <property type="evidence" value="ECO:0007669"/>
    <property type="project" value="UniProtKB-KW"/>
</dbReference>
<dbReference type="InterPro" id="IPR027806">
    <property type="entry name" value="HARBI1_dom"/>
</dbReference>
<comment type="cofactor">
    <cofactor evidence="1">
        <name>a divalent metal cation</name>
        <dbReference type="ChEBI" id="CHEBI:60240"/>
    </cofactor>
</comment>
<protein>
    <recommendedName>
        <fullName evidence="3">DDE Tnp4 domain-containing protein</fullName>
    </recommendedName>
</protein>
<keyword evidence="2" id="KW-0479">Metal-binding</keyword>
<evidence type="ECO:0000256" key="2">
    <source>
        <dbReference type="ARBA" id="ARBA00022723"/>
    </source>
</evidence>
<evidence type="ECO:0000313" key="4">
    <source>
        <dbReference type="EMBL" id="KAK2148263.1"/>
    </source>
</evidence>
<accession>A0AAD9J874</accession>
<dbReference type="EMBL" id="JAODUP010000506">
    <property type="protein sequence ID" value="KAK2148263.1"/>
    <property type="molecule type" value="Genomic_DNA"/>
</dbReference>
<feature type="domain" description="DDE Tnp4" evidence="3">
    <location>
        <begin position="20"/>
        <end position="83"/>
    </location>
</feature>
<evidence type="ECO:0000256" key="1">
    <source>
        <dbReference type="ARBA" id="ARBA00001968"/>
    </source>
</evidence>
<dbReference type="Pfam" id="PF13359">
    <property type="entry name" value="DDE_Tnp_4"/>
    <property type="match status" value="1"/>
</dbReference>
<evidence type="ECO:0000313" key="5">
    <source>
        <dbReference type="Proteomes" id="UP001208570"/>
    </source>
</evidence>
<reference evidence="4" key="1">
    <citation type="journal article" date="2023" name="Mol. Biol. Evol.">
        <title>Third-Generation Sequencing Reveals the Adaptive Role of the Epigenome in Three Deep-Sea Polychaetes.</title>
        <authorList>
            <person name="Perez M."/>
            <person name="Aroh O."/>
            <person name="Sun Y."/>
            <person name="Lan Y."/>
            <person name="Juniper S.K."/>
            <person name="Young C.R."/>
            <person name="Angers B."/>
            <person name="Qian P.Y."/>
        </authorList>
    </citation>
    <scope>NUCLEOTIDE SEQUENCE</scope>
    <source>
        <strain evidence="4">P08H-3</strain>
    </source>
</reference>